<sequence length="1829" mass="200276">MVTSVGIKGKKPKDGLFALKQLVMESAPPEFLPFQEDVLGYLSSIGDDNESYDAWISKLAPRIFKDDEPTPYIPPTHRASGKRGVHAKSHNVDLNAADGGAVASYMADGRSAAPGGARPPNGSSWDIENALDAAIHSFVAAGAVKALGSSATPHGLPVSPMLPFNMPGIKPLQPKVLGTMTNNPQKAMFEQLLDSLNNNDEDEKDPSSGSQKAVLTAGVDGSKDALPGGLGVVPLHAATDGMGNAALSALDVLNTPVLRNINSAAGAVPMDDIAAFDPSQLTDGVSSARRGRGRPRRTTRGRELGQLDTPFSPKDDVNDGGYPVVADHLVEAETEFLGGDAASKRGLRRLTPRKIVDKKLIWPLNCWVCREPMDRVHPYVVCNSICKRAYHASCEAIASLKLRLPIRPMDVETPAIPRATSGAANRESSKNAVRERSRSGNRKGNMGWPNGQSPERLLESTGPNYRAAIGYSGLREADPFADGSPFAGIRSRSRASGSLRGVSGVGGATSLAVSMSGPARGLIGRDARSQEMVTARDTNQQLAARDDGKDGPVVPQEWRKLVRSPTGCARVTPNCIARECSFCINLYAGCSACFKFVPIKDLCRCAMDGCSTFYCYPTCVRRVRLVVPDVQIMGIHQLIYGNVDRLLDENRRPIFICHGHTCWSCYDCDRYSYLWETLWRIEASRSETDFMNTAWQDLRRTCRGKVETAHFAKGKRLSRPLVYPDLRLYRTYMQSRRFSLHGVANAAALKTLYPPSDDEDRATFHQVTSNVLMRCVRCERTWCTHCLHPDVRILQNSGKQMVCQDCIHVEMVQALSKDRVERSSQHELIDPKVMVPSRHPVDVYNAVSSYISAQGLYQSKLAVKPHFLDIASFYKGPETVDVAGMGPRKFRSDAGKSRPRGTSATKAGNADDGDAVNDLKREPSDLGTQARVDGEELSRSKRGGTNGQKGEQSGVNAVASVPGVNNGSGTDENVDINAVNNLENLERNEGLNSGSHGNVGTTRDALGSVDDGAVNQPTIGEEVNGSDLIRNVDKIVAVDMDATVEPVSTDLQSSSAIEQSPGEAVDLLTQATQDTVDMSPSNASQTGSGEIIVIDDQEGEVSEVGASADISAEAPAQIEKRRRGRPRANAEKSPRAGRQPKLAQEGGDTPVQEGEEIQRRKYVRRAKTDKGLRPGKATKTPKAGLVEVSSDDEEDGKPKKSTRSTALRHPLIASSRRELRAQVRTCLNRMHSKEFSIIVREIDPVVVLRLCSEFRYMTSNLITDDSLRSISGVQATARCTCTYGCSTGCSNIARHIECNNVNCNLGDINCGNRRFKNMGIPKLRLRMVEGKGMGAFATEDIDEDELVCEYVGRVITQAQFQRCVSSWSFAELDNANQSHWYIMKVHKDVYIDSTNMGNVARFINHSCEPNCSSVPYYVNGTFRMGVFAQRRIAKGEEVTYNYGFSSRGVGGGFKCLCGAKNCRRIVGVQPDTTAETLQAIEIAKASGLEYDTLSQLMFDIASMHGCKSEISSMKNSPSPIDILNGIRTTGDLYRYERSQTRLRLRGECDLGSGLIMPISPVTVVVEDSMQLNHSQLNYAKLLVLGGRTMKEWDLANTKEFAAGIPWGIIALENNKVTLTKSLESGCAFPDFYSRAKRHIQTACMALSRQCAGTQGCENLQSLIDLTWGATESCYVCGGYGDCKNCDHCGDVLHDDHACGDFYVNRAGMNLCNVCQNSDHRLAWLLSSDITRECMAMDLWRLRLELAYRQSRTAFRSLVAQYKVASSLGEAADGEEPRDSQPHVYLRPESLLCTQRELERFNKNPMSYYDMQVKYHNQCQNALANYECFW</sequence>
<evidence type="ECO:0000256" key="7">
    <source>
        <dbReference type="ARBA" id="ARBA00023242"/>
    </source>
</evidence>
<feature type="region of interest" description="Disordered" evidence="8">
    <location>
        <begin position="278"/>
        <end position="318"/>
    </location>
</feature>
<dbReference type="InterPro" id="IPR046341">
    <property type="entry name" value="SET_dom_sf"/>
</dbReference>
<keyword evidence="5 12" id="KW-0808">Transferase</keyword>
<organism evidence="12 13">
    <name type="scientific">Babesia ovata</name>
    <dbReference type="NCBI Taxonomy" id="189622"/>
    <lineage>
        <taxon>Eukaryota</taxon>
        <taxon>Sar</taxon>
        <taxon>Alveolata</taxon>
        <taxon>Apicomplexa</taxon>
        <taxon>Aconoidasida</taxon>
        <taxon>Piroplasmida</taxon>
        <taxon>Babesiidae</taxon>
        <taxon>Babesia</taxon>
    </lineage>
</organism>
<evidence type="ECO:0000256" key="8">
    <source>
        <dbReference type="SAM" id="MobiDB-lite"/>
    </source>
</evidence>
<evidence type="ECO:0000259" key="10">
    <source>
        <dbReference type="PROSITE" id="PS50868"/>
    </source>
</evidence>
<accession>A0A2H6K6K8</accession>
<keyword evidence="3" id="KW-0158">Chromosome</keyword>
<dbReference type="Gene3D" id="2.170.270.10">
    <property type="entry name" value="SET domain"/>
    <property type="match status" value="1"/>
</dbReference>
<evidence type="ECO:0000259" key="9">
    <source>
        <dbReference type="PROSITE" id="PS50280"/>
    </source>
</evidence>
<keyword evidence="13" id="KW-1185">Reference proteome</keyword>
<gene>
    <name evidence="12" type="ORF">BOVATA_001130</name>
</gene>
<dbReference type="GO" id="GO:0005694">
    <property type="term" value="C:chromosome"/>
    <property type="evidence" value="ECO:0007669"/>
    <property type="project" value="UniProtKB-SubCell"/>
</dbReference>
<evidence type="ECO:0000256" key="6">
    <source>
        <dbReference type="ARBA" id="ARBA00022691"/>
    </source>
</evidence>
<keyword evidence="7" id="KW-0539">Nucleus</keyword>
<comment type="caution">
    <text evidence="12">The sequence shown here is derived from an EMBL/GenBank/DDBJ whole genome shotgun (WGS) entry which is preliminary data.</text>
</comment>
<evidence type="ECO:0000256" key="4">
    <source>
        <dbReference type="ARBA" id="ARBA00022603"/>
    </source>
</evidence>
<dbReference type="PANTHER" id="PTHR22884">
    <property type="entry name" value="SET DOMAIN PROTEINS"/>
    <property type="match status" value="1"/>
</dbReference>
<protein>
    <submittedName>
        <fullName evidence="12">Histone lysine methyltransferase SET2</fullName>
    </submittedName>
</protein>
<dbReference type="InterPro" id="IPR006560">
    <property type="entry name" value="AWS_dom"/>
</dbReference>
<dbReference type="VEuPathDB" id="PiroplasmaDB:BOVATA_001130"/>
<feature type="compositionally biased region" description="Basic and acidic residues" evidence="8">
    <location>
        <begin position="427"/>
        <end position="438"/>
    </location>
</feature>
<evidence type="ECO:0000256" key="1">
    <source>
        <dbReference type="ARBA" id="ARBA00004123"/>
    </source>
</evidence>
<name>A0A2H6K6K8_9APIC</name>
<evidence type="ECO:0000256" key="3">
    <source>
        <dbReference type="ARBA" id="ARBA00022454"/>
    </source>
</evidence>
<dbReference type="InterPro" id="IPR001214">
    <property type="entry name" value="SET_dom"/>
</dbReference>
<feature type="region of interest" description="Disordered" evidence="8">
    <location>
        <begin position="987"/>
        <end position="1010"/>
    </location>
</feature>
<dbReference type="Proteomes" id="UP000236319">
    <property type="component" value="Unassembled WGS sequence"/>
</dbReference>
<feature type="region of interest" description="Disordered" evidence="8">
    <location>
        <begin position="882"/>
        <end position="974"/>
    </location>
</feature>
<dbReference type="CDD" id="cd15489">
    <property type="entry name" value="PHD_SF"/>
    <property type="match status" value="1"/>
</dbReference>
<evidence type="ECO:0000313" key="13">
    <source>
        <dbReference type="Proteomes" id="UP000236319"/>
    </source>
</evidence>
<evidence type="ECO:0000256" key="5">
    <source>
        <dbReference type="ARBA" id="ARBA00022679"/>
    </source>
</evidence>
<comment type="subcellular location">
    <subcellularLocation>
        <location evidence="2">Chromosome</location>
    </subcellularLocation>
    <subcellularLocation>
        <location evidence="1">Nucleus</location>
    </subcellularLocation>
</comment>
<dbReference type="InterPro" id="IPR003616">
    <property type="entry name" value="Post-SET_dom"/>
</dbReference>
<dbReference type="SUPFAM" id="SSF82199">
    <property type="entry name" value="SET domain"/>
    <property type="match status" value="1"/>
</dbReference>
<dbReference type="CDD" id="cd10531">
    <property type="entry name" value="SET_SETD2-like"/>
    <property type="match status" value="1"/>
</dbReference>
<reference evidence="12 13" key="1">
    <citation type="journal article" date="2017" name="BMC Genomics">
        <title>Whole-genome assembly of Babesia ovata and comparative genomics between closely related pathogens.</title>
        <authorList>
            <person name="Yamagishi J."/>
            <person name="Asada M."/>
            <person name="Hakimi H."/>
            <person name="Tanaka T.Q."/>
            <person name="Sugimoto C."/>
            <person name="Kawazu S."/>
        </authorList>
    </citation>
    <scope>NUCLEOTIDE SEQUENCE [LARGE SCALE GENOMIC DNA]</scope>
    <source>
        <strain evidence="12 13">Miyake</strain>
    </source>
</reference>
<keyword evidence="6" id="KW-0949">S-adenosyl-L-methionine</keyword>
<dbReference type="RefSeq" id="XP_028864863.1">
    <property type="nucleotide sequence ID" value="XM_029009030.1"/>
</dbReference>
<feature type="region of interest" description="Disordered" evidence="8">
    <location>
        <begin position="413"/>
        <end position="460"/>
    </location>
</feature>
<dbReference type="OrthoDB" id="308383at2759"/>
<dbReference type="SUPFAM" id="SSF57903">
    <property type="entry name" value="FYVE/PHD zinc finger"/>
    <property type="match status" value="1"/>
</dbReference>
<dbReference type="GO" id="GO:0042054">
    <property type="term" value="F:histone methyltransferase activity"/>
    <property type="evidence" value="ECO:0007669"/>
    <property type="project" value="InterPro"/>
</dbReference>
<evidence type="ECO:0000259" key="11">
    <source>
        <dbReference type="PROSITE" id="PS51215"/>
    </source>
</evidence>
<evidence type="ECO:0000256" key="2">
    <source>
        <dbReference type="ARBA" id="ARBA00004286"/>
    </source>
</evidence>
<feature type="region of interest" description="Disordered" evidence="8">
    <location>
        <begin position="1099"/>
        <end position="1207"/>
    </location>
</feature>
<dbReference type="Pfam" id="PF00856">
    <property type="entry name" value="SET"/>
    <property type="match status" value="1"/>
</dbReference>
<feature type="domain" description="SET" evidence="9">
    <location>
        <begin position="1321"/>
        <end position="1443"/>
    </location>
</feature>
<dbReference type="GeneID" id="39872390"/>
<dbReference type="EMBL" id="BDSA01000001">
    <property type="protein sequence ID" value="GBE58620.1"/>
    <property type="molecule type" value="Genomic_DNA"/>
</dbReference>
<keyword evidence="4 12" id="KW-0489">Methyltransferase</keyword>
<feature type="domain" description="Post-SET" evidence="10">
    <location>
        <begin position="1451"/>
        <end position="1467"/>
    </location>
</feature>
<proteinExistence type="predicted"/>
<feature type="domain" description="AWS" evidence="11">
    <location>
        <begin position="1274"/>
        <end position="1319"/>
    </location>
</feature>
<dbReference type="SMART" id="SM00317">
    <property type="entry name" value="SET"/>
    <property type="match status" value="1"/>
</dbReference>
<dbReference type="InterPro" id="IPR050777">
    <property type="entry name" value="SET2_Histone-Lys_MeTrsfase"/>
</dbReference>
<evidence type="ECO:0000313" key="12">
    <source>
        <dbReference type="EMBL" id="GBE58620.1"/>
    </source>
</evidence>
<dbReference type="InterPro" id="IPR011011">
    <property type="entry name" value="Znf_FYVE_PHD"/>
</dbReference>
<dbReference type="GO" id="GO:0005634">
    <property type="term" value="C:nucleus"/>
    <property type="evidence" value="ECO:0007669"/>
    <property type="project" value="UniProtKB-SubCell"/>
</dbReference>
<dbReference type="PROSITE" id="PS51215">
    <property type="entry name" value="AWS"/>
    <property type="match status" value="1"/>
</dbReference>
<feature type="compositionally biased region" description="Basic residues" evidence="8">
    <location>
        <begin position="289"/>
        <end position="299"/>
    </location>
</feature>
<dbReference type="GO" id="GO:0032259">
    <property type="term" value="P:methylation"/>
    <property type="evidence" value="ECO:0007669"/>
    <property type="project" value="UniProtKB-KW"/>
</dbReference>
<dbReference type="PROSITE" id="PS50280">
    <property type="entry name" value="SET"/>
    <property type="match status" value="1"/>
</dbReference>
<dbReference type="PROSITE" id="PS50868">
    <property type="entry name" value="POST_SET"/>
    <property type="match status" value="1"/>
</dbReference>